<name>A0A2A4FPZ5_9SPHN</name>
<dbReference type="PANTHER" id="PTHR11927:SF9">
    <property type="entry name" value="L-FUCOSYLTRANSFERASE"/>
    <property type="match status" value="1"/>
</dbReference>
<protein>
    <submittedName>
        <fullName evidence="3">Alpha-1,2-fucosyltransferase</fullName>
    </submittedName>
</protein>
<organism evidence="3 4">
    <name type="scientific">Rhizorhabdus dicambivorans</name>
    <dbReference type="NCBI Taxonomy" id="1850238"/>
    <lineage>
        <taxon>Bacteria</taxon>
        <taxon>Pseudomonadati</taxon>
        <taxon>Pseudomonadota</taxon>
        <taxon>Alphaproteobacteria</taxon>
        <taxon>Sphingomonadales</taxon>
        <taxon>Sphingomonadaceae</taxon>
        <taxon>Rhizorhabdus</taxon>
    </lineage>
</organism>
<proteinExistence type="predicted"/>
<dbReference type="Pfam" id="PF01531">
    <property type="entry name" value="Glyco_transf_11"/>
    <property type="match status" value="1"/>
</dbReference>
<dbReference type="KEGG" id="rdi:CMV14_18735"/>
<evidence type="ECO:0000313" key="4">
    <source>
        <dbReference type="Proteomes" id="UP000218934"/>
    </source>
</evidence>
<dbReference type="EMBL" id="NWUF01000048">
    <property type="protein sequence ID" value="PCE39746.1"/>
    <property type="molecule type" value="Genomic_DNA"/>
</dbReference>
<dbReference type="GO" id="GO:0005975">
    <property type="term" value="P:carbohydrate metabolic process"/>
    <property type="evidence" value="ECO:0007669"/>
    <property type="project" value="InterPro"/>
</dbReference>
<keyword evidence="2 3" id="KW-0808">Transferase</keyword>
<keyword evidence="4" id="KW-1185">Reference proteome</keyword>
<dbReference type="CDD" id="cd11301">
    <property type="entry name" value="Fut1_Fut2_like"/>
    <property type="match status" value="1"/>
</dbReference>
<dbReference type="GO" id="GO:0008107">
    <property type="term" value="F:galactoside 2-alpha-L-fucosyltransferase activity"/>
    <property type="evidence" value="ECO:0007669"/>
    <property type="project" value="InterPro"/>
</dbReference>
<evidence type="ECO:0000256" key="2">
    <source>
        <dbReference type="ARBA" id="ARBA00022679"/>
    </source>
</evidence>
<evidence type="ECO:0000313" key="3">
    <source>
        <dbReference type="EMBL" id="PCE39746.1"/>
    </source>
</evidence>
<dbReference type="Proteomes" id="UP000218934">
    <property type="component" value="Unassembled WGS sequence"/>
</dbReference>
<keyword evidence="1 3" id="KW-0328">Glycosyltransferase</keyword>
<dbReference type="InterPro" id="IPR002516">
    <property type="entry name" value="Glyco_trans_11"/>
</dbReference>
<evidence type="ECO:0000256" key="1">
    <source>
        <dbReference type="ARBA" id="ARBA00022676"/>
    </source>
</evidence>
<dbReference type="AlphaFoldDB" id="A0A2A4FPZ5"/>
<dbReference type="GO" id="GO:0016020">
    <property type="term" value="C:membrane"/>
    <property type="evidence" value="ECO:0007669"/>
    <property type="project" value="InterPro"/>
</dbReference>
<accession>A0A2A4FPZ5</accession>
<sequence>MASSALRSRASRAMWVLRPAPCGSCSARCRQRAWERPEVYDRTFDKHGRGCADSMRSNAPAKSIFGKAHDMPLIIRSPKKATLVVRLSGGLGNQMFIYAVARRLAAVNDAELVVDDWSGFARDVVYGSKYALAPFSISARMANRSERLFPFERLRRYIKKRLARKAAFDKAKYILIQKAGAFESQLLDRRLKGVTFIEGIRASEDYFKDIEDLIRQEYAFATPPEPADEPLLQLIAGVPSVAVHFRWFKTSETDNATNLDLGYYEKAFAYVESRIDAPHYFIFSDRPAEAAQALALHGRKFTVVDHASSASSMHRDLRLMSHCRHAIIANSTFSWWGAWLGESGDSVRLVVAPDPRNYPEMGWSSEKLIPHRWKRL</sequence>
<dbReference type="OrthoDB" id="9794601at2"/>
<comment type="caution">
    <text evidence="3">The sequence shown here is derived from an EMBL/GenBank/DDBJ whole genome shotgun (WGS) entry which is preliminary data.</text>
</comment>
<gene>
    <name evidence="3" type="ORF">COO09_23910</name>
</gene>
<reference evidence="3 4" key="1">
    <citation type="submission" date="2017-09" db="EMBL/GenBank/DDBJ databases">
        <title>The Catabolism of 3,6-Dichlorosalicylic acid is Initiated by the Cytochrome P450 Monooxygenase DsmABC in Rhizorhabdus dicambivorans Ndbn-20.</title>
        <authorList>
            <person name="Na L."/>
        </authorList>
    </citation>
    <scope>NUCLEOTIDE SEQUENCE [LARGE SCALE GENOMIC DNA]</scope>
    <source>
        <strain evidence="3 4">Ndbn-20m</strain>
    </source>
</reference>
<dbReference type="PANTHER" id="PTHR11927">
    <property type="entry name" value="GALACTOSIDE 2-L-FUCOSYLTRANSFERASE"/>
    <property type="match status" value="1"/>
</dbReference>